<organism evidence="1 2">
    <name type="scientific">Paraherbaspirillum soli</name>
    <dbReference type="NCBI Taxonomy" id="631222"/>
    <lineage>
        <taxon>Bacteria</taxon>
        <taxon>Pseudomonadati</taxon>
        <taxon>Pseudomonadota</taxon>
        <taxon>Betaproteobacteria</taxon>
        <taxon>Burkholderiales</taxon>
        <taxon>Oxalobacteraceae</taxon>
        <taxon>Paraherbaspirillum</taxon>
    </lineage>
</organism>
<protein>
    <submittedName>
        <fullName evidence="1">Uncharacterized protein</fullName>
    </submittedName>
</protein>
<evidence type="ECO:0000313" key="1">
    <source>
        <dbReference type="EMBL" id="MFC5475957.1"/>
    </source>
</evidence>
<comment type="caution">
    <text evidence="1">The sequence shown here is derived from an EMBL/GenBank/DDBJ whole genome shotgun (WGS) entry which is preliminary data.</text>
</comment>
<proteinExistence type="predicted"/>
<dbReference type="EMBL" id="JBHSMT010000029">
    <property type="protein sequence ID" value="MFC5475957.1"/>
    <property type="molecule type" value="Genomic_DNA"/>
</dbReference>
<reference evidence="2" key="1">
    <citation type="journal article" date="2019" name="Int. J. Syst. Evol. Microbiol.">
        <title>The Global Catalogue of Microorganisms (GCM) 10K type strain sequencing project: providing services to taxonomists for standard genome sequencing and annotation.</title>
        <authorList>
            <consortium name="The Broad Institute Genomics Platform"/>
            <consortium name="The Broad Institute Genome Sequencing Center for Infectious Disease"/>
            <person name="Wu L."/>
            <person name="Ma J."/>
        </authorList>
    </citation>
    <scope>NUCLEOTIDE SEQUENCE [LARGE SCALE GENOMIC DNA]</scope>
    <source>
        <strain evidence="2">JCM 17066</strain>
    </source>
</reference>
<evidence type="ECO:0000313" key="2">
    <source>
        <dbReference type="Proteomes" id="UP001596045"/>
    </source>
</evidence>
<dbReference type="Proteomes" id="UP001596045">
    <property type="component" value="Unassembled WGS sequence"/>
</dbReference>
<keyword evidence="2" id="KW-1185">Reference proteome</keyword>
<accession>A0ABW0MG52</accession>
<sequence length="121" mass="13176">MVAGLVTALAGDFSDALPCDLAADGFFKADFAVEEESADLAATGFAFFTESVRGFADFFIAFAMESTTNLVTLICAMLYDAIACTLTVQLLTSLNCQQSHLRAIPQFRSYLKTIFRCQFNV</sequence>
<dbReference type="RefSeq" id="WP_378999718.1">
    <property type="nucleotide sequence ID" value="NZ_JBHSMT010000029.1"/>
</dbReference>
<gene>
    <name evidence="1" type="ORF">ACFPM8_18505</name>
</gene>
<name>A0ABW0MG52_9BURK</name>